<dbReference type="PANTHER" id="PTHR37167">
    <property type="entry name" value="1,4-DIHYDROXY-6-NAPHTOATE SYNTHASE"/>
    <property type="match status" value="1"/>
</dbReference>
<dbReference type="GO" id="GO:0009234">
    <property type="term" value="P:menaquinone biosynthetic process"/>
    <property type="evidence" value="ECO:0007669"/>
    <property type="project" value="UniProtKB-UniPathway"/>
</dbReference>
<dbReference type="STRING" id="1229831.M832_01920"/>
<evidence type="ECO:0000256" key="2">
    <source>
        <dbReference type="ARBA" id="ARBA00022428"/>
    </source>
</evidence>
<dbReference type="eggNOG" id="COG2107">
    <property type="taxonomic scope" value="Bacteria"/>
</dbReference>
<sequence>MSDSINETNVLMILSAAFSSCPNDIFLFRSFLEHHADVPLLHQITITDISRLNTLALQKRFSLIKISAALLPHAFEHYNLMEVGNIISYGVGPLLLSSSSTKPVTIIATPGVTTTAHLLCKIFYPKATLFPMKYHTIIPAIVSGDIEAGVVIHEERFHYPSQLYLRDDLGTLWENATNLPLPLGCLVVEKNLPQSTVDILTSALYSSLSLSLRETKQSINTALKYSKDHNSEVIQKFIDTYVNQETLKLSELGKHAIQKLSEYASSF</sequence>
<dbReference type="PANTHER" id="PTHR37167:SF1">
    <property type="entry name" value="1,4-DIHYDROXY-6-NAPHTOATE SYNTHASE"/>
    <property type="match status" value="1"/>
</dbReference>
<reference evidence="4 5" key="1">
    <citation type="journal article" date="2014" name="Syst. Appl. Microbiol.">
        <title>Evidence for the existence of two new members of the family Chlamydiaceae and proposal of Chlamydia avium sp. nov. and Chlamydia gallinacea sp. nov.</title>
        <authorList>
            <person name="Sachse K."/>
            <person name="Laroucau K."/>
            <person name="Riege K."/>
            <person name="Wehner S."/>
            <person name="Dilcher M."/>
            <person name="Creasy H.H."/>
            <person name="Weidmann M."/>
            <person name="Myers G."/>
            <person name="Vorimore F."/>
            <person name="Vicari N."/>
            <person name="Magnino S."/>
            <person name="Liebler-Tenorio E."/>
            <person name="Ruettger A."/>
            <person name="Bavoil P.M."/>
            <person name="Hufert F.T."/>
            <person name="Rossello-Mora R."/>
            <person name="Marz M."/>
        </authorList>
    </citation>
    <scope>NUCLEOTIDE SEQUENCE [LARGE SCALE GENOMIC DNA]</scope>
    <source>
        <strain evidence="4 5">10DC88</strain>
    </source>
</reference>
<keyword evidence="3" id="KW-0456">Lyase</keyword>
<dbReference type="EMBL" id="CP006571">
    <property type="protein sequence ID" value="AHK63061.1"/>
    <property type="molecule type" value="Genomic_DNA"/>
</dbReference>
<dbReference type="InterPro" id="IPR003773">
    <property type="entry name" value="Menaquinone_biosynth"/>
</dbReference>
<comment type="pathway">
    <text evidence="1">Quinol/quinone metabolism; menaquinone biosynthesis.</text>
</comment>
<dbReference type="SUPFAM" id="SSF53850">
    <property type="entry name" value="Periplasmic binding protein-like II"/>
    <property type="match status" value="1"/>
</dbReference>
<protein>
    <submittedName>
        <fullName evidence="4">Menaquinone biosynthesis family protein</fullName>
    </submittedName>
</protein>
<dbReference type="Pfam" id="PF02621">
    <property type="entry name" value="VitK2_biosynth"/>
    <property type="match status" value="1"/>
</dbReference>
<dbReference type="GO" id="GO:0016829">
    <property type="term" value="F:lyase activity"/>
    <property type="evidence" value="ECO:0007669"/>
    <property type="project" value="UniProtKB-KW"/>
</dbReference>
<keyword evidence="2" id="KW-0474">Menaquinone biosynthesis</keyword>
<evidence type="ECO:0000313" key="5">
    <source>
        <dbReference type="Proteomes" id="UP000019433"/>
    </source>
</evidence>
<dbReference type="Proteomes" id="UP000019433">
    <property type="component" value="Chromosome"/>
</dbReference>
<dbReference type="UniPathway" id="UPA00079"/>
<accession>W8JER3</accession>
<dbReference type="PATRIC" id="fig|1229831.3.peg.195"/>
<gene>
    <name evidence="4" type="ORF">M832_01920</name>
</gene>
<organism evidence="4 5">
    <name type="scientific">Chlamydia avium 10DC88</name>
    <dbReference type="NCBI Taxonomy" id="1229831"/>
    <lineage>
        <taxon>Bacteria</taxon>
        <taxon>Pseudomonadati</taxon>
        <taxon>Chlamydiota</taxon>
        <taxon>Chlamydiia</taxon>
        <taxon>Chlamydiales</taxon>
        <taxon>Chlamydiaceae</taxon>
        <taxon>Chlamydia/Chlamydophila group</taxon>
        <taxon>Chlamydia</taxon>
    </lineage>
</organism>
<evidence type="ECO:0000256" key="3">
    <source>
        <dbReference type="ARBA" id="ARBA00023239"/>
    </source>
</evidence>
<dbReference type="Gene3D" id="3.40.190.10">
    <property type="entry name" value="Periplasmic binding protein-like II"/>
    <property type="match status" value="2"/>
</dbReference>
<dbReference type="AlphaFoldDB" id="W8JER3"/>
<evidence type="ECO:0000256" key="1">
    <source>
        <dbReference type="ARBA" id="ARBA00004863"/>
    </source>
</evidence>
<dbReference type="InterPro" id="IPR030869">
    <property type="entry name" value="MqnD"/>
</dbReference>
<dbReference type="KEGG" id="cav:M832_01920"/>
<name>W8JER3_9CHLA</name>
<proteinExistence type="predicted"/>
<evidence type="ECO:0000313" key="4">
    <source>
        <dbReference type="EMBL" id="AHK63061.1"/>
    </source>
</evidence>
<dbReference type="HOGENOM" id="CLU_070326_0_0_0"/>